<evidence type="ECO:0000256" key="3">
    <source>
        <dbReference type="ARBA" id="ARBA00023180"/>
    </source>
</evidence>
<keyword evidence="1 5" id="KW-0732">Signal</keyword>
<keyword evidence="3" id="KW-0325">Glycoprotein</keyword>
<name>A0ABR0YBU2_HUSHU</name>
<dbReference type="EMBL" id="JAHFZB010000037">
    <property type="protein sequence ID" value="KAK6469881.1"/>
    <property type="molecule type" value="Genomic_DNA"/>
</dbReference>
<feature type="chain" id="PRO_5046146910" evidence="5">
    <location>
        <begin position="23"/>
        <end position="248"/>
    </location>
</feature>
<keyword evidence="2" id="KW-1015">Disulfide bond</keyword>
<dbReference type="InterPro" id="IPR052598">
    <property type="entry name" value="IgSF_CEA-related"/>
</dbReference>
<evidence type="ECO:0000256" key="4">
    <source>
        <dbReference type="ARBA" id="ARBA00023319"/>
    </source>
</evidence>
<comment type="caution">
    <text evidence="7">The sequence shown here is derived from an EMBL/GenBank/DDBJ whole genome shotgun (WGS) entry which is preliminary data.</text>
</comment>
<dbReference type="SUPFAM" id="SSF48726">
    <property type="entry name" value="Immunoglobulin"/>
    <property type="match status" value="2"/>
</dbReference>
<feature type="domain" description="Ig-like" evidence="6">
    <location>
        <begin position="126"/>
        <end position="208"/>
    </location>
</feature>
<dbReference type="InterPro" id="IPR036179">
    <property type="entry name" value="Ig-like_dom_sf"/>
</dbReference>
<dbReference type="PANTHER" id="PTHR44337">
    <property type="entry name" value="CARCINOEMBRYONIC ANTIGEN-RELATED CELL ADHESION MOLECULE 8"/>
    <property type="match status" value="1"/>
</dbReference>
<protein>
    <submittedName>
        <fullName evidence="7">Carcinoembryonic antigen-related cell adhesion molecule 1-like</fullName>
    </submittedName>
</protein>
<dbReference type="Gene3D" id="2.60.40.10">
    <property type="entry name" value="Immunoglobulins"/>
    <property type="match status" value="2"/>
</dbReference>
<dbReference type="SMART" id="SM00408">
    <property type="entry name" value="IGc2"/>
    <property type="match status" value="2"/>
</dbReference>
<dbReference type="Proteomes" id="UP001369086">
    <property type="component" value="Unassembled WGS sequence"/>
</dbReference>
<dbReference type="InterPro" id="IPR013783">
    <property type="entry name" value="Ig-like_fold"/>
</dbReference>
<sequence length="248" mass="27018">MKNTRAPVLSLLLLTLIKAAVSNGSPASEPLDLNGNYGPDTPIVTISPPNQVYFVGADITMSCSAQSSPPAVYQWAFNRVYYNGSGSELSIKLLQLDNAGNYTCMAYNNITRRYAAFTQELSVVAPITTVTVSPSRAQPIENKTFSLSCEVSGTADSWRWLKDDQPLSTNERITLSGENSTVSFNPVLQSDNGTYQCVASDPISGMVSPGYTLVVNWSSLFNLNVHFQMDRTPQLSLSAPQTKSILWE</sequence>
<evidence type="ECO:0000256" key="2">
    <source>
        <dbReference type="ARBA" id="ARBA00023157"/>
    </source>
</evidence>
<evidence type="ECO:0000313" key="8">
    <source>
        <dbReference type="Proteomes" id="UP001369086"/>
    </source>
</evidence>
<evidence type="ECO:0000313" key="7">
    <source>
        <dbReference type="EMBL" id="KAK6469881.1"/>
    </source>
</evidence>
<dbReference type="Pfam" id="PF13927">
    <property type="entry name" value="Ig_3"/>
    <property type="match status" value="2"/>
</dbReference>
<dbReference type="InterPro" id="IPR003598">
    <property type="entry name" value="Ig_sub2"/>
</dbReference>
<dbReference type="SMART" id="SM00409">
    <property type="entry name" value="IG"/>
    <property type="match status" value="2"/>
</dbReference>
<keyword evidence="4" id="KW-0393">Immunoglobulin domain</keyword>
<feature type="domain" description="Ig-like" evidence="6">
    <location>
        <begin position="42"/>
        <end position="122"/>
    </location>
</feature>
<proteinExistence type="predicted"/>
<dbReference type="InterPro" id="IPR003599">
    <property type="entry name" value="Ig_sub"/>
</dbReference>
<evidence type="ECO:0000256" key="5">
    <source>
        <dbReference type="SAM" id="SignalP"/>
    </source>
</evidence>
<evidence type="ECO:0000259" key="6">
    <source>
        <dbReference type="PROSITE" id="PS50835"/>
    </source>
</evidence>
<dbReference type="PROSITE" id="PS50835">
    <property type="entry name" value="IG_LIKE"/>
    <property type="match status" value="2"/>
</dbReference>
<accession>A0ABR0YBU2</accession>
<dbReference type="InterPro" id="IPR007110">
    <property type="entry name" value="Ig-like_dom"/>
</dbReference>
<feature type="signal peptide" evidence="5">
    <location>
        <begin position="1"/>
        <end position="22"/>
    </location>
</feature>
<organism evidence="7 8">
    <name type="scientific">Huso huso</name>
    <name type="common">Beluga</name>
    <name type="synonym">Acipenser huso</name>
    <dbReference type="NCBI Taxonomy" id="61971"/>
    <lineage>
        <taxon>Eukaryota</taxon>
        <taxon>Metazoa</taxon>
        <taxon>Chordata</taxon>
        <taxon>Craniata</taxon>
        <taxon>Vertebrata</taxon>
        <taxon>Euteleostomi</taxon>
        <taxon>Actinopterygii</taxon>
        <taxon>Chondrostei</taxon>
        <taxon>Acipenseriformes</taxon>
        <taxon>Acipenseridae</taxon>
        <taxon>Huso</taxon>
    </lineage>
</organism>
<keyword evidence="8" id="KW-1185">Reference proteome</keyword>
<dbReference type="PANTHER" id="PTHR44337:SF20">
    <property type="entry name" value="CARCINOEMBRYONIC ANTIGEN-RELATED CELL ADHESION MOLECULE 5-RELATED"/>
    <property type="match status" value="1"/>
</dbReference>
<reference evidence="7 8" key="1">
    <citation type="submission" date="2021-05" db="EMBL/GenBank/DDBJ databases">
        <authorList>
            <person name="Zahm M."/>
            <person name="Klopp C."/>
            <person name="Cabau C."/>
            <person name="Kuhl H."/>
            <person name="Suciu R."/>
            <person name="Ciorpac M."/>
            <person name="Holostenco D."/>
            <person name="Gessner J."/>
            <person name="Wuertz S."/>
            <person name="Hohne C."/>
            <person name="Stock M."/>
            <person name="Gislard M."/>
            <person name="Lluch J."/>
            <person name="Milhes M."/>
            <person name="Lampietro C."/>
            <person name="Lopez Roques C."/>
            <person name="Donnadieu C."/>
            <person name="Du K."/>
            <person name="Schartl M."/>
            <person name="Guiguen Y."/>
        </authorList>
    </citation>
    <scope>NUCLEOTIDE SEQUENCE [LARGE SCALE GENOMIC DNA]</scope>
    <source>
        <strain evidence="7">Hh-F2</strain>
        <tissue evidence="7">Blood</tissue>
    </source>
</reference>
<gene>
    <name evidence="7" type="ORF">HHUSO_G31438</name>
</gene>
<evidence type="ECO:0000256" key="1">
    <source>
        <dbReference type="ARBA" id="ARBA00022729"/>
    </source>
</evidence>